<reference evidence="1" key="1">
    <citation type="submission" date="2023-10" db="EMBL/GenBank/DDBJ databases">
        <authorList>
            <person name="Chen Y."/>
            <person name="Shah S."/>
            <person name="Dougan E. K."/>
            <person name="Thang M."/>
            <person name="Chan C."/>
        </authorList>
    </citation>
    <scope>NUCLEOTIDE SEQUENCE [LARGE SCALE GENOMIC DNA]</scope>
</reference>
<organism evidence="1 2">
    <name type="scientific">Prorocentrum cordatum</name>
    <dbReference type="NCBI Taxonomy" id="2364126"/>
    <lineage>
        <taxon>Eukaryota</taxon>
        <taxon>Sar</taxon>
        <taxon>Alveolata</taxon>
        <taxon>Dinophyceae</taxon>
        <taxon>Prorocentrales</taxon>
        <taxon>Prorocentraceae</taxon>
        <taxon>Prorocentrum</taxon>
    </lineage>
</organism>
<gene>
    <name evidence="1" type="ORF">PCOR1329_LOCUS37494</name>
</gene>
<comment type="caution">
    <text evidence="1">The sequence shown here is derived from an EMBL/GenBank/DDBJ whole genome shotgun (WGS) entry which is preliminary data.</text>
</comment>
<evidence type="ECO:0000313" key="2">
    <source>
        <dbReference type="Proteomes" id="UP001189429"/>
    </source>
</evidence>
<dbReference type="EMBL" id="CAUYUJ010014545">
    <property type="protein sequence ID" value="CAK0843039.1"/>
    <property type="molecule type" value="Genomic_DNA"/>
</dbReference>
<sequence>APPPLFKTTMDQETTEAALNILGISLDRKEVKSLAENLPLPWKEWWSHVCKLKSVSQWQSKLRSFDSEAETWILDVKSYTTIGNKIYQYLDSDGEWSETALQDTPP</sequence>
<name>A0ABN9TBG3_9DINO</name>
<protein>
    <submittedName>
        <fullName evidence="1">Uncharacterized protein</fullName>
    </submittedName>
</protein>
<feature type="non-terminal residue" evidence="1">
    <location>
        <position position="1"/>
    </location>
</feature>
<proteinExistence type="predicted"/>
<keyword evidence="2" id="KW-1185">Reference proteome</keyword>
<accession>A0ABN9TBG3</accession>
<evidence type="ECO:0000313" key="1">
    <source>
        <dbReference type="EMBL" id="CAK0843039.1"/>
    </source>
</evidence>
<dbReference type="Proteomes" id="UP001189429">
    <property type="component" value="Unassembled WGS sequence"/>
</dbReference>